<evidence type="ECO:0000313" key="4">
    <source>
        <dbReference type="Ensembl" id="ENSSSCP00050037537.1"/>
    </source>
</evidence>
<dbReference type="Gene3D" id="3.30.70.1820">
    <property type="entry name" value="L1 transposable element, RRM domain"/>
    <property type="match status" value="1"/>
</dbReference>
<comment type="similarity">
    <text evidence="1">Belongs to the transposase 22 family.</text>
</comment>
<evidence type="ECO:0000313" key="5">
    <source>
        <dbReference type="Proteomes" id="UP000694571"/>
    </source>
</evidence>
<dbReference type="Ensembl" id="ENSSSCT00050087513.1">
    <property type="protein sequence ID" value="ENSSSCP00050037537.1"/>
    <property type="gene ID" value="ENSSSCG00050064271.1"/>
</dbReference>
<evidence type="ECO:0000256" key="2">
    <source>
        <dbReference type="SAM" id="Coils"/>
    </source>
</evidence>
<sequence>MQHTITEIKNSLEAANSRIQAAEEHMNEVEDSLVEITDAEQKRGKRLKTKEERLRELWDNVKHTNIHVTGMPEGEEREKETEKIFQEIIAENFPNTGKEPLTQIQEAQRVPYKINPRRNTPRHIIMKLTKIKDKEKILKAARAKKQVTYKGTLIRLSADFSAETLQARRE</sequence>
<protein>
    <recommendedName>
        <fullName evidence="3">L1 transposable element RRM domain-containing protein</fullName>
    </recommendedName>
</protein>
<dbReference type="FunFam" id="3.30.70.1820:FF:000002">
    <property type="entry name" value="LINE-1 retrotransposable element ORF1 protein"/>
    <property type="match status" value="1"/>
</dbReference>
<dbReference type="PANTHER" id="PTHR11505">
    <property type="entry name" value="L1 TRANSPOSABLE ELEMENT-RELATED"/>
    <property type="match status" value="1"/>
</dbReference>
<feature type="domain" description="L1 transposable element RRM" evidence="3">
    <location>
        <begin position="65"/>
        <end position="159"/>
    </location>
</feature>
<reference evidence="4" key="1">
    <citation type="submission" date="2025-08" db="UniProtKB">
        <authorList>
            <consortium name="Ensembl"/>
        </authorList>
    </citation>
    <scope>IDENTIFICATION</scope>
</reference>
<dbReference type="Gene3D" id="1.20.5.390">
    <property type="entry name" value="L1 transposable element, trimerization domain"/>
    <property type="match status" value="1"/>
</dbReference>
<organism evidence="4 5">
    <name type="scientific">Sus scrofa</name>
    <name type="common">Pig</name>
    <dbReference type="NCBI Taxonomy" id="9823"/>
    <lineage>
        <taxon>Eukaryota</taxon>
        <taxon>Metazoa</taxon>
        <taxon>Chordata</taxon>
        <taxon>Craniata</taxon>
        <taxon>Vertebrata</taxon>
        <taxon>Euteleostomi</taxon>
        <taxon>Mammalia</taxon>
        <taxon>Eutheria</taxon>
        <taxon>Laurasiatheria</taxon>
        <taxon>Artiodactyla</taxon>
        <taxon>Suina</taxon>
        <taxon>Suidae</taxon>
        <taxon>Sus</taxon>
    </lineage>
</organism>
<evidence type="ECO:0000256" key="1">
    <source>
        <dbReference type="ARBA" id="ARBA00061640"/>
    </source>
</evidence>
<proteinExistence type="inferred from homology"/>
<dbReference type="Proteomes" id="UP000694571">
    <property type="component" value="Unplaced"/>
</dbReference>
<evidence type="ECO:0000259" key="3">
    <source>
        <dbReference type="Pfam" id="PF02994"/>
    </source>
</evidence>
<accession>A0A8D1NDV8</accession>
<keyword evidence="2" id="KW-0175">Coiled coil</keyword>
<dbReference type="AlphaFoldDB" id="A0A8D1NDV8"/>
<dbReference type="InterPro" id="IPR004244">
    <property type="entry name" value="Transposase_22"/>
</dbReference>
<name>A0A8D1NDV8_PIG</name>
<dbReference type="InterPro" id="IPR043636">
    <property type="entry name" value="L1_RRM_dom"/>
</dbReference>
<dbReference type="Pfam" id="PF02994">
    <property type="entry name" value="Transposase_22"/>
    <property type="match status" value="1"/>
</dbReference>
<feature type="coiled-coil region" evidence="2">
    <location>
        <begin position="5"/>
        <end position="42"/>
    </location>
</feature>